<evidence type="ECO:0000259" key="1">
    <source>
        <dbReference type="Pfam" id="PF00078"/>
    </source>
</evidence>
<dbReference type="PANTHER" id="PTHR33332">
    <property type="entry name" value="REVERSE TRANSCRIPTASE DOMAIN-CONTAINING PROTEIN"/>
    <property type="match status" value="1"/>
</dbReference>
<name>A0AAV4UR90_9ARAC</name>
<comment type="caution">
    <text evidence="2">The sequence shown here is derived from an EMBL/GenBank/DDBJ whole genome shotgun (WGS) entry which is preliminary data.</text>
</comment>
<dbReference type="AlphaFoldDB" id="A0AAV4UR90"/>
<accession>A0AAV4UR90</accession>
<gene>
    <name evidence="2" type="primary">R1A1-element ORF2</name>
    <name evidence="2" type="ORF">CDAR_235061</name>
</gene>
<reference evidence="2 3" key="1">
    <citation type="submission" date="2021-06" db="EMBL/GenBank/DDBJ databases">
        <title>Caerostris darwini draft genome.</title>
        <authorList>
            <person name="Kono N."/>
            <person name="Arakawa K."/>
        </authorList>
    </citation>
    <scope>NUCLEOTIDE SEQUENCE [LARGE SCALE GENOMIC DNA]</scope>
</reference>
<dbReference type="EMBL" id="BPLQ01011764">
    <property type="protein sequence ID" value="GIY60241.1"/>
    <property type="molecule type" value="Genomic_DNA"/>
</dbReference>
<evidence type="ECO:0000313" key="2">
    <source>
        <dbReference type="EMBL" id="GIY60241.1"/>
    </source>
</evidence>
<proteinExistence type="predicted"/>
<feature type="non-terminal residue" evidence="2">
    <location>
        <position position="1"/>
    </location>
</feature>
<dbReference type="CDD" id="cd01650">
    <property type="entry name" value="RT_nLTR_like"/>
    <property type="match status" value="1"/>
</dbReference>
<dbReference type="InterPro" id="IPR000477">
    <property type="entry name" value="RT_dom"/>
</dbReference>
<keyword evidence="3" id="KW-1185">Reference proteome</keyword>
<organism evidence="2 3">
    <name type="scientific">Caerostris darwini</name>
    <dbReference type="NCBI Taxonomy" id="1538125"/>
    <lineage>
        <taxon>Eukaryota</taxon>
        <taxon>Metazoa</taxon>
        <taxon>Ecdysozoa</taxon>
        <taxon>Arthropoda</taxon>
        <taxon>Chelicerata</taxon>
        <taxon>Arachnida</taxon>
        <taxon>Araneae</taxon>
        <taxon>Araneomorphae</taxon>
        <taxon>Entelegynae</taxon>
        <taxon>Araneoidea</taxon>
        <taxon>Araneidae</taxon>
        <taxon>Caerostris</taxon>
    </lineage>
</organism>
<evidence type="ECO:0000313" key="3">
    <source>
        <dbReference type="Proteomes" id="UP001054837"/>
    </source>
</evidence>
<feature type="domain" description="Reverse transcriptase" evidence="1">
    <location>
        <begin position="5"/>
        <end position="126"/>
    </location>
</feature>
<protein>
    <submittedName>
        <fullName evidence="2">115 kDa protein in type-1 retrotransposable element R1DM</fullName>
    </submittedName>
</protein>
<sequence length="417" mass="48180">ISALIPKKGRDLSQPRDYRPTCILPCWGKILDTIVSERLSFFLEKNILHPLQFGFRKKRSMANALHNIKGFINEAHQRRHITCIVSLDVANAFNTANWNLLKEKISKANLPSYLNKIIINFLQDRQVILGDTQQEYNQGPNSAIQAFADDIIVMFSAPATFHFSTICPTQLNKIQDWISTNKLLINHSKSIFTIISKKNYTHIPFISMGGQKIKYNSNLKYLGIIIDKKLNWNPHLEYVCNKVSKITQELNRTTRVLWGLTPMVKKELYKRVIEKIISYGLEIWFTDTIKQQIKLNQIQRIGLLNITKCYRTVSTEALQVLSGIPPISNSLRTLLKIFNIRTLKEEIQIGETTYSEENLEEDTSFMAPWKKTRIPWRDLQPVEGGHSIYTDGSKKEDRIASAIVLLKGNVETYHQYW</sequence>
<dbReference type="Pfam" id="PF00078">
    <property type="entry name" value="RVT_1"/>
    <property type="match status" value="1"/>
</dbReference>
<dbReference type="Proteomes" id="UP001054837">
    <property type="component" value="Unassembled WGS sequence"/>
</dbReference>